<organism evidence="1 2">
    <name type="scientific">Heracleum sosnowskyi</name>
    <dbReference type="NCBI Taxonomy" id="360622"/>
    <lineage>
        <taxon>Eukaryota</taxon>
        <taxon>Viridiplantae</taxon>
        <taxon>Streptophyta</taxon>
        <taxon>Embryophyta</taxon>
        <taxon>Tracheophyta</taxon>
        <taxon>Spermatophyta</taxon>
        <taxon>Magnoliopsida</taxon>
        <taxon>eudicotyledons</taxon>
        <taxon>Gunneridae</taxon>
        <taxon>Pentapetalae</taxon>
        <taxon>asterids</taxon>
        <taxon>campanulids</taxon>
        <taxon>Apiales</taxon>
        <taxon>Apiaceae</taxon>
        <taxon>Apioideae</taxon>
        <taxon>apioid superclade</taxon>
        <taxon>Tordylieae</taxon>
        <taxon>Tordyliinae</taxon>
        <taxon>Heracleum</taxon>
    </lineage>
</organism>
<name>A0AAD8J0W2_9APIA</name>
<evidence type="ECO:0000313" key="2">
    <source>
        <dbReference type="Proteomes" id="UP001237642"/>
    </source>
</evidence>
<dbReference type="EMBL" id="JAUIZM010000003">
    <property type="protein sequence ID" value="KAK1394928.1"/>
    <property type="molecule type" value="Genomic_DNA"/>
</dbReference>
<reference evidence="1" key="1">
    <citation type="submission" date="2023-02" db="EMBL/GenBank/DDBJ databases">
        <title>Genome of toxic invasive species Heracleum sosnowskyi carries increased number of genes despite the absence of recent whole-genome duplications.</title>
        <authorList>
            <person name="Schelkunov M."/>
            <person name="Shtratnikova V."/>
            <person name="Makarenko M."/>
            <person name="Klepikova A."/>
            <person name="Omelchenko D."/>
            <person name="Novikova G."/>
            <person name="Obukhova E."/>
            <person name="Bogdanov V."/>
            <person name="Penin A."/>
            <person name="Logacheva M."/>
        </authorList>
    </citation>
    <scope>NUCLEOTIDE SEQUENCE</scope>
    <source>
        <strain evidence="1">Hsosn_3</strain>
        <tissue evidence="1">Leaf</tissue>
    </source>
</reference>
<dbReference type="AlphaFoldDB" id="A0AAD8J0W2"/>
<protein>
    <submittedName>
        <fullName evidence="1">Uncharacterized protein</fullName>
    </submittedName>
</protein>
<reference evidence="1" key="2">
    <citation type="submission" date="2023-05" db="EMBL/GenBank/DDBJ databases">
        <authorList>
            <person name="Schelkunov M.I."/>
        </authorList>
    </citation>
    <scope>NUCLEOTIDE SEQUENCE</scope>
    <source>
        <strain evidence="1">Hsosn_3</strain>
        <tissue evidence="1">Leaf</tissue>
    </source>
</reference>
<dbReference type="Proteomes" id="UP001237642">
    <property type="component" value="Unassembled WGS sequence"/>
</dbReference>
<accession>A0AAD8J0W2</accession>
<keyword evidence="2" id="KW-1185">Reference proteome</keyword>
<comment type="caution">
    <text evidence="1">The sequence shown here is derived from an EMBL/GenBank/DDBJ whole genome shotgun (WGS) entry which is preliminary data.</text>
</comment>
<sequence>MEMKILQRVTSFQHKSVSAKKGMLVNSELLKAPGLKPEELVKVRKERLFFSVHEKTFDLQMCNPCFFPILDQIITLLSTNVGYEKSTEDDVYSIAESFISFKFSEYLQVAIEDGG</sequence>
<proteinExistence type="predicted"/>
<evidence type="ECO:0000313" key="1">
    <source>
        <dbReference type="EMBL" id="KAK1394928.1"/>
    </source>
</evidence>
<gene>
    <name evidence="1" type="ORF">POM88_013984</name>
</gene>